<protein>
    <submittedName>
        <fullName evidence="1">Uncharacterized protein</fullName>
    </submittedName>
</protein>
<dbReference type="Pfam" id="PF10899">
    <property type="entry name" value="AbiGi"/>
    <property type="match status" value="1"/>
</dbReference>
<evidence type="ECO:0000313" key="1">
    <source>
        <dbReference type="EMBL" id="MQM73780.1"/>
    </source>
</evidence>
<gene>
    <name evidence="1" type="ORF">FRC53_10405</name>
</gene>
<accession>A0A6L5GVJ1</accession>
<dbReference type="EMBL" id="VOGB01000014">
    <property type="protein sequence ID" value="MQM73780.1"/>
    <property type="molecule type" value="Genomic_DNA"/>
</dbReference>
<organism evidence="1 2">
    <name type="scientific">Candidatus Pseudoramibacter fermentans</name>
    <dbReference type="NCBI Taxonomy" id="2594427"/>
    <lineage>
        <taxon>Bacteria</taxon>
        <taxon>Bacillati</taxon>
        <taxon>Bacillota</taxon>
        <taxon>Clostridia</taxon>
        <taxon>Eubacteriales</taxon>
        <taxon>Eubacteriaceae</taxon>
        <taxon>Pseudoramibacter</taxon>
    </lineage>
</organism>
<sequence length="86" mass="9883">MALLPRYNKEDVSYLNLKMKNKNIINNIALPMLCFCDINLHQLKYHLGTYGHCGIGINKQWATDSYGVQPVNYISKDSPVMKDFCN</sequence>
<proteinExistence type="predicted"/>
<dbReference type="InterPro" id="IPR021223">
    <property type="entry name" value="AbiGi"/>
</dbReference>
<dbReference type="Proteomes" id="UP000473648">
    <property type="component" value="Unassembled WGS sequence"/>
</dbReference>
<reference evidence="1" key="1">
    <citation type="journal article" date="2020" name="Appl. Environ. Microbiol.">
        <title>Medium-Chain Fatty Acid Synthesis by 'Candidatus Weimeria bifida' gen. nov., sp. nov., and 'Candidatus Pseudoramibacter fermentans' sp. nov.</title>
        <authorList>
            <person name="Scarborough M.J."/>
            <person name="Myers K.S."/>
            <person name="Donohue T.J."/>
            <person name="Noguera D.R."/>
        </authorList>
    </citation>
    <scope>NUCLEOTIDE SEQUENCE</scope>
    <source>
        <strain evidence="1">EUB1.1</strain>
    </source>
</reference>
<evidence type="ECO:0000313" key="2">
    <source>
        <dbReference type="Proteomes" id="UP000473648"/>
    </source>
</evidence>
<name>A0A6L5GVJ1_9FIRM</name>
<dbReference type="AlphaFoldDB" id="A0A6L5GVJ1"/>
<keyword evidence="2" id="KW-1185">Reference proteome</keyword>
<comment type="caution">
    <text evidence="1">The sequence shown here is derived from an EMBL/GenBank/DDBJ whole genome shotgun (WGS) entry which is preliminary data.</text>
</comment>